<dbReference type="EMBL" id="JACGWN010000007">
    <property type="protein sequence ID" value="KAL0445315.1"/>
    <property type="molecule type" value="Genomic_DNA"/>
</dbReference>
<name>A0AAW2WUP0_9LAMI</name>
<gene>
    <name evidence="1" type="ORF">Slati_2254200</name>
</gene>
<proteinExistence type="predicted"/>
<dbReference type="AlphaFoldDB" id="A0AAW2WUP0"/>
<comment type="caution">
    <text evidence="1">The sequence shown here is derived from an EMBL/GenBank/DDBJ whole genome shotgun (WGS) entry which is preliminary data.</text>
</comment>
<sequence length="95" mass="10581">MVMESNCKTRCACARGVCAVSSIGTLEYVIAASVGGTQGAADWILGSFELLNIEEQLRFLTICWAIWHNRNKMVMESKLQDSLCVVQEAFVRLHQ</sequence>
<evidence type="ECO:0000313" key="1">
    <source>
        <dbReference type="EMBL" id="KAL0445315.1"/>
    </source>
</evidence>
<reference evidence="1" key="1">
    <citation type="submission" date="2020-06" db="EMBL/GenBank/DDBJ databases">
        <authorList>
            <person name="Li T."/>
            <person name="Hu X."/>
            <person name="Zhang T."/>
            <person name="Song X."/>
            <person name="Zhang H."/>
            <person name="Dai N."/>
            <person name="Sheng W."/>
            <person name="Hou X."/>
            <person name="Wei L."/>
        </authorList>
    </citation>
    <scope>NUCLEOTIDE SEQUENCE</scope>
    <source>
        <strain evidence="1">KEN1</strain>
        <tissue evidence="1">Leaf</tissue>
    </source>
</reference>
<organism evidence="1">
    <name type="scientific">Sesamum latifolium</name>
    <dbReference type="NCBI Taxonomy" id="2727402"/>
    <lineage>
        <taxon>Eukaryota</taxon>
        <taxon>Viridiplantae</taxon>
        <taxon>Streptophyta</taxon>
        <taxon>Embryophyta</taxon>
        <taxon>Tracheophyta</taxon>
        <taxon>Spermatophyta</taxon>
        <taxon>Magnoliopsida</taxon>
        <taxon>eudicotyledons</taxon>
        <taxon>Gunneridae</taxon>
        <taxon>Pentapetalae</taxon>
        <taxon>asterids</taxon>
        <taxon>lamiids</taxon>
        <taxon>Lamiales</taxon>
        <taxon>Pedaliaceae</taxon>
        <taxon>Sesamum</taxon>
    </lineage>
</organism>
<protein>
    <submittedName>
        <fullName evidence="1">Uncharacterized protein</fullName>
    </submittedName>
</protein>
<reference evidence="1" key="2">
    <citation type="journal article" date="2024" name="Plant">
        <title>Genomic evolution and insights into agronomic trait innovations of Sesamum species.</title>
        <authorList>
            <person name="Miao H."/>
            <person name="Wang L."/>
            <person name="Qu L."/>
            <person name="Liu H."/>
            <person name="Sun Y."/>
            <person name="Le M."/>
            <person name="Wang Q."/>
            <person name="Wei S."/>
            <person name="Zheng Y."/>
            <person name="Lin W."/>
            <person name="Duan Y."/>
            <person name="Cao H."/>
            <person name="Xiong S."/>
            <person name="Wang X."/>
            <person name="Wei L."/>
            <person name="Li C."/>
            <person name="Ma Q."/>
            <person name="Ju M."/>
            <person name="Zhao R."/>
            <person name="Li G."/>
            <person name="Mu C."/>
            <person name="Tian Q."/>
            <person name="Mei H."/>
            <person name="Zhang T."/>
            <person name="Gao T."/>
            <person name="Zhang H."/>
        </authorList>
    </citation>
    <scope>NUCLEOTIDE SEQUENCE</scope>
    <source>
        <strain evidence="1">KEN1</strain>
    </source>
</reference>
<accession>A0AAW2WUP0</accession>